<keyword evidence="3" id="KW-1185">Reference proteome</keyword>
<evidence type="ECO:0000313" key="2">
    <source>
        <dbReference type="EMBL" id="AWH84335.1"/>
    </source>
</evidence>
<name>A0A2S1QVC5_9FLAO</name>
<dbReference type="AlphaFoldDB" id="A0A2S1QVC5"/>
<reference evidence="2 3" key="1">
    <citation type="submission" date="2018-04" db="EMBL/GenBank/DDBJ databases">
        <title>Genome sequencing of Flavobacterium sp. HYN0059.</title>
        <authorList>
            <person name="Yi H."/>
            <person name="Baek C."/>
        </authorList>
    </citation>
    <scope>NUCLEOTIDE SEQUENCE [LARGE SCALE GENOMIC DNA]</scope>
    <source>
        <strain evidence="2 3">HYN0059</strain>
    </source>
</reference>
<feature type="signal peptide" evidence="1">
    <location>
        <begin position="1"/>
        <end position="18"/>
    </location>
</feature>
<evidence type="ECO:0008006" key="4">
    <source>
        <dbReference type="Google" id="ProtNLM"/>
    </source>
</evidence>
<dbReference type="KEGG" id="falb:HYN59_04035"/>
<keyword evidence="1" id="KW-0732">Signal</keyword>
<proteinExistence type="predicted"/>
<protein>
    <recommendedName>
        <fullName evidence="4">DUF4251 domain-containing protein</fullName>
    </recommendedName>
</protein>
<dbReference type="EMBL" id="CP029186">
    <property type="protein sequence ID" value="AWH84335.1"/>
    <property type="molecule type" value="Genomic_DNA"/>
</dbReference>
<accession>A0A2S1QVC5</accession>
<organism evidence="2 3">
    <name type="scientific">Flavobacterium album</name>
    <dbReference type="NCBI Taxonomy" id="2175091"/>
    <lineage>
        <taxon>Bacteria</taxon>
        <taxon>Pseudomonadati</taxon>
        <taxon>Bacteroidota</taxon>
        <taxon>Flavobacteriia</taxon>
        <taxon>Flavobacteriales</taxon>
        <taxon>Flavobacteriaceae</taxon>
        <taxon>Flavobacterium</taxon>
    </lineage>
</organism>
<dbReference type="OrthoDB" id="673145at2"/>
<sequence>MRLLYILLFLSQAVFAQADYVKDNEELVFSFKTNNGKNVVLAKSKADKYLVYRFGTKSKIELEYPGDLKDSWSQFKYAYYFRGGGKANAGLEIQNIIFENDGYEYIIYYDYSAEDDQISVGVLVTNTKTNKEYKIIGNKNTIEGSLMEIRESGLLKMADELY</sequence>
<evidence type="ECO:0000313" key="3">
    <source>
        <dbReference type="Proteomes" id="UP000244929"/>
    </source>
</evidence>
<evidence type="ECO:0000256" key="1">
    <source>
        <dbReference type="SAM" id="SignalP"/>
    </source>
</evidence>
<dbReference type="RefSeq" id="WP_108777043.1">
    <property type="nucleotide sequence ID" value="NZ_CP029186.1"/>
</dbReference>
<feature type="chain" id="PRO_5015490277" description="DUF4251 domain-containing protein" evidence="1">
    <location>
        <begin position="19"/>
        <end position="162"/>
    </location>
</feature>
<gene>
    <name evidence="2" type="ORF">HYN59_04035</name>
</gene>
<dbReference type="Proteomes" id="UP000244929">
    <property type="component" value="Chromosome"/>
</dbReference>